<dbReference type="InterPro" id="IPR051040">
    <property type="entry name" value="COX23"/>
</dbReference>
<evidence type="ECO:0000256" key="1">
    <source>
        <dbReference type="ARBA" id="ARBA00003875"/>
    </source>
</evidence>
<dbReference type="GO" id="GO:0005758">
    <property type="term" value="C:mitochondrial intermembrane space"/>
    <property type="evidence" value="ECO:0007669"/>
    <property type="project" value="UniProtKB-SubCell"/>
</dbReference>
<evidence type="ECO:0000313" key="8">
    <source>
        <dbReference type="EMBL" id="CDO56809.1"/>
    </source>
</evidence>
<dbReference type="STRING" id="1173061.A0A0J9XHD5"/>
<sequence length="128" mass="14679">MAQDENQPQTPASTPAAATPTTTAPPAAAAAAAATTPDNGSKQDQKKIEDLKFYPDTPTEFHHKVQFQTKMPSQFYDPCEQASKMSMNCLARNDYDRDMCLEYFRAYKECRQEWMDQRKKDRRSGFKW</sequence>
<evidence type="ECO:0000256" key="5">
    <source>
        <dbReference type="ARBA" id="ARBA00038264"/>
    </source>
</evidence>
<dbReference type="OrthoDB" id="9971592at2759"/>
<keyword evidence="9" id="KW-1185">Reference proteome</keyword>
<evidence type="ECO:0000256" key="4">
    <source>
        <dbReference type="ARBA" id="ARBA00023157"/>
    </source>
</evidence>
<dbReference type="Gene3D" id="1.10.287.1130">
    <property type="entry name" value="CytochromE C oxidase copper chaperone"/>
    <property type="match status" value="1"/>
</dbReference>
<dbReference type="GO" id="GO:0033108">
    <property type="term" value="P:mitochondrial respiratory chain complex assembly"/>
    <property type="evidence" value="ECO:0007669"/>
    <property type="project" value="TreeGrafter"/>
</dbReference>
<evidence type="ECO:0000256" key="3">
    <source>
        <dbReference type="ARBA" id="ARBA00023128"/>
    </source>
</evidence>
<dbReference type="SUPFAM" id="SSF47072">
    <property type="entry name" value="Cysteine alpha-hairpin motif"/>
    <property type="match status" value="1"/>
</dbReference>
<dbReference type="PANTHER" id="PTHR46811">
    <property type="entry name" value="COILED-COIL-HELIX-COILED-COIL-HELIX DOMAIN-CONTAINING PROTEIN 7"/>
    <property type="match status" value="1"/>
</dbReference>
<dbReference type="AlphaFoldDB" id="A0A0J9XHD5"/>
<keyword evidence="3" id="KW-0496">Mitochondrion</keyword>
<proteinExistence type="inferred from homology"/>
<feature type="compositionally biased region" description="Low complexity" evidence="7">
    <location>
        <begin position="10"/>
        <end position="37"/>
    </location>
</feature>
<evidence type="ECO:0000313" key="9">
    <source>
        <dbReference type="Proteomes" id="UP000242525"/>
    </source>
</evidence>
<comment type="function">
    <text evidence="1">Required for the assembly of cytochrome c oxidase.</text>
</comment>
<organism evidence="8 9">
    <name type="scientific">Geotrichum candidum</name>
    <name type="common">Oospora lactis</name>
    <name type="synonym">Dipodascus geotrichum</name>
    <dbReference type="NCBI Taxonomy" id="1173061"/>
    <lineage>
        <taxon>Eukaryota</taxon>
        <taxon>Fungi</taxon>
        <taxon>Dikarya</taxon>
        <taxon>Ascomycota</taxon>
        <taxon>Saccharomycotina</taxon>
        <taxon>Dipodascomycetes</taxon>
        <taxon>Dipodascales</taxon>
        <taxon>Dipodascaceae</taxon>
        <taxon>Geotrichum</taxon>
    </lineage>
</organism>
<dbReference type="Proteomes" id="UP000242525">
    <property type="component" value="Unassembled WGS sequence"/>
</dbReference>
<accession>A0A0J9XHD5</accession>
<name>A0A0J9XHD5_GEOCN</name>
<feature type="region of interest" description="Disordered" evidence="7">
    <location>
        <begin position="1"/>
        <end position="46"/>
    </location>
</feature>
<protein>
    <recommendedName>
        <fullName evidence="6">Cytochrome c oxidase-assembly factor COX23, mitochondrial</fullName>
    </recommendedName>
</protein>
<evidence type="ECO:0000256" key="7">
    <source>
        <dbReference type="SAM" id="MobiDB-lite"/>
    </source>
</evidence>
<dbReference type="EMBL" id="CCBN010000017">
    <property type="protein sequence ID" value="CDO56809.1"/>
    <property type="molecule type" value="Genomic_DNA"/>
</dbReference>
<dbReference type="PANTHER" id="PTHR46811:SF1">
    <property type="entry name" value="COILED-COIL-HELIX-COILED-COIL-HELIX DOMAIN-CONTAINING PROTEIN 7"/>
    <property type="match status" value="1"/>
</dbReference>
<evidence type="ECO:0000256" key="6">
    <source>
        <dbReference type="ARBA" id="ARBA00041104"/>
    </source>
</evidence>
<reference evidence="8" key="1">
    <citation type="submission" date="2014-03" db="EMBL/GenBank/DDBJ databases">
        <authorList>
            <person name="Casaregola S."/>
        </authorList>
    </citation>
    <scope>NUCLEOTIDE SEQUENCE [LARGE SCALE GENOMIC DNA]</scope>
    <source>
        <strain evidence="8">CLIB 918</strain>
    </source>
</reference>
<gene>
    <name evidence="8" type="ORF">BN980_GECA17s00417g</name>
</gene>
<keyword evidence="4" id="KW-1015">Disulfide bond</keyword>
<comment type="caution">
    <text evidence="8">The sequence shown here is derived from an EMBL/GenBank/DDBJ whole genome shotgun (WGS) entry which is preliminary data.</text>
</comment>
<dbReference type="PROSITE" id="PS51808">
    <property type="entry name" value="CHCH"/>
    <property type="match status" value="1"/>
</dbReference>
<evidence type="ECO:0000256" key="2">
    <source>
        <dbReference type="ARBA" id="ARBA00004569"/>
    </source>
</evidence>
<comment type="subcellular location">
    <subcellularLocation>
        <location evidence="2">Mitochondrion intermembrane space</location>
    </subcellularLocation>
</comment>
<comment type="similarity">
    <text evidence="5">Belongs to the COX23 family.</text>
</comment>
<dbReference type="InterPro" id="IPR009069">
    <property type="entry name" value="Cys_alpha_HP_mot_SF"/>
</dbReference>